<dbReference type="PROSITE" id="PS51257">
    <property type="entry name" value="PROKAR_LIPOPROTEIN"/>
    <property type="match status" value="1"/>
</dbReference>
<evidence type="ECO:0000256" key="1">
    <source>
        <dbReference type="SAM" id="MobiDB-lite"/>
    </source>
</evidence>
<organism evidence="2 3">
    <name type="scientific">Enterococcus phage EFGrNG</name>
    <dbReference type="NCBI Taxonomy" id="2777301"/>
    <lineage>
        <taxon>Viruses</taxon>
        <taxon>Duplodnaviria</taxon>
        <taxon>Heunggongvirae</taxon>
        <taxon>Uroviricota</taxon>
        <taxon>Caudoviricetes</taxon>
        <taxon>Herelleviridae</taxon>
        <taxon>Brockvirinae</taxon>
        <taxon>Schiekvirus</taxon>
        <taxon>Schiekvirus Efgrng</taxon>
    </lineage>
</organism>
<evidence type="ECO:0000313" key="3">
    <source>
        <dbReference type="Proteomes" id="UP000594510"/>
    </source>
</evidence>
<reference evidence="2 3" key="1">
    <citation type="submission" date="2020-09" db="EMBL/GenBank/DDBJ databases">
        <authorList>
            <person name="Gold N."/>
            <person name="Khalifa L."/>
            <person name="Gelman D."/>
            <person name="Alkalay-Oren S."/>
            <person name="Coppenhagen-Glazer S."/>
            <person name="Hazan R."/>
        </authorList>
    </citation>
    <scope>NUCLEOTIDE SEQUENCE [LARGE SCALE GENOMIC DNA]</scope>
</reference>
<feature type="compositionally biased region" description="Basic and acidic residues" evidence="1">
    <location>
        <begin position="155"/>
        <end position="182"/>
    </location>
</feature>
<name>A0A7S9XI81_9CAUD</name>
<dbReference type="Proteomes" id="UP000594510">
    <property type="component" value="Segment"/>
</dbReference>
<evidence type="ECO:0000313" key="2">
    <source>
        <dbReference type="EMBL" id="QPI18392.1"/>
    </source>
</evidence>
<sequence>MTKNNMLLYYLSIIALVIFSCHNNKGDVYMNDNQEYQALVDNLLSSVPEFKPVEATVSKSFLEGMLGKKLDYGYVISENEKLSKDYSHIVKAYGFNSFYDLYCYADSCDSLNDYLIKGGQKDLSKLKPVKRRVMRNGKMMTTTIYEDSSGEDDDKNPLDKDTQTEENVEPRNARDLSKTIIGDDHNGIDPKQIAKLKTEAGNLNGTFSTDCSSYLVLQGETGEIGGVAGYRKEGSYLYLAFYQSDDLTSGVAYVAFTQLLLRARKLGLGAKIDATDDPLALELFKEYGLKKSGSCYIISKSSLLEALGEP</sequence>
<protein>
    <submittedName>
        <fullName evidence="2">Uncharacterized protein</fullName>
    </submittedName>
</protein>
<feature type="region of interest" description="Disordered" evidence="1">
    <location>
        <begin position="140"/>
        <end position="182"/>
    </location>
</feature>
<proteinExistence type="predicted"/>
<keyword evidence="3" id="KW-1185">Reference proteome</keyword>
<accession>A0A7S9XI81</accession>
<dbReference type="EMBL" id="MW004545">
    <property type="protein sequence ID" value="QPI18392.1"/>
    <property type="molecule type" value="Genomic_DNA"/>
</dbReference>